<name>A0A3B1DIS4_9ZZZZ</name>
<evidence type="ECO:0000256" key="4">
    <source>
        <dbReference type="ARBA" id="ARBA00022989"/>
    </source>
</evidence>
<evidence type="ECO:0000256" key="3">
    <source>
        <dbReference type="ARBA" id="ARBA00022692"/>
    </source>
</evidence>
<proteinExistence type="predicted"/>
<evidence type="ECO:0008006" key="8">
    <source>
        <dbReference type="Google" id="ProtNLM"/>
    </source>
</evidence>
<keyword evidence="2" id="KW-1003">Cell membrane</keyword>
<dbReference type="AlphaFoldDB" id="A0A3B1DIS4"/>
<evidence type="ECO:0000256" key="2">
    <source>
        <dbReference type="ARBA" id="ARBA00022475"/>
    </source>
</evidence>
<dbReference type="EMBL" id="UOGK01000732">
    <property type="protein sequence ID" value="VAX42656.1"/>
    <property type="molecule type" value="Genomic_DNA"/>
</dbReference>
<evidence type="ECO:0000256" key="6">
    <source>
        <dbReference type="SAM" id="Phobius"/>
    </source>
</evidence>
<dbReference type="InterPro" id="IPR005495">
    <property type="entry name" value="LptG/LptF_permease"/>
</dbReference>
<keyword evidence="4 6" id="KW-1133">Transmembrane helix</keyword>
<dbReference type="PROSITE" id="PS51257">
    <property type="entry name" value="PROKAR_LIPOPROTEIN"/>
    <property type="match status" value="1"/>
</dbReference>
<evidence type="ECO:0000256" key="5">
    <source>
        <dbReference type="ARBA" id="ARBA00023136"/>
    </source>
</evidence>
<sequence>MKTLDRYIARLYLTNVIALLVILACFVVTIDFALNVDRFVGRAQEIAHEQGEEPSTVRTAVVTVLLVADLWWPRLLQLFNFVLGLILTGAMGFTISQLVRHRELIAMLASGQSLYRAAVPILIVATLLTGVQALNQEFVLPRLAPLLTRDQGDAGIHELGTAHVPLTRDSLGRVWYARSFNADEGTLEGVSVWER</sequence>
<organism evidence="7">
    <name type="scientific">hydrothermal vent metagenome</name>
    <dbReference type="NCBI Taxonomy" id="652676"/>
    <lineage>
        <taxon>unclassified sequences</taxon>
        <taxon>metagenomes</taxon>
        <taxon>ecological metagenomes</taxon>
    </lineage>
</organism>
<keyword evidence="5 6" id="KW-0472">Membrane</keyword>
<accession>A0A3B1DIS4</accession>
<comment type="subcellular location">
    <subcellularLocation>
        <location evidence="1">Cell membrane</location>
        <topology evidence="1">Multi-pass membrane protein</topology>
    </subcellularLocation>
</comment>
<protein>
    <recommendedName>
        <fullName evidence="8">LptF/LptG family permease</fullName>
    </recommendedName>
</protein>
<evidence type="ECO:0000256" key="1">
    <source>
        <dbReference type="ARBA" id="ARBA00004651"/>
    </source>
</evidence>
<dbReference type="Pfam" id="PF03739">
    <property type="entry name" value="LptF_LptG"/>
    <property type="match status" value="1"/>
</dbReference>
<keyword evidence="3 6" id="KW-0812">Transmembrane</keyword>
<dbReference type="GO" id="GO:0015920">
    <property type="term" value="P:lipopolysaccharide transport"/>
    <property type="evidence" value="ECO:0007669"/>
    <property type="project" value="TreeGrafter"/>
</dbReference>
<feature type="transmembrane region" description="Helical" evidence="6">
    <location>
        <begin position="12"/>
        <end position="34"/>
    </location>
</feature>
<evidence type="ECO:0000313" key="7">
    <source>
        <dbReference type="EMBL" id="VAX42656.1"/>
    </source>
</evidence>
<reference evidence="7" key="1">
    <citation type="submission" date="2018-06" db="EMBL/GenBank/DDBJ databases">
        <authorList>
            <person name="Zhirakovskaya E."/>
        </authorList>
    </citation>
    <scope>NUCLEOTIDE SEQUENCE</scope>
</reference>
<dbReference type="GO" id="GO:0043190">
    <property type="term" value="C:ATP-binding cassette (ABC) transporter complex"/>
    <property type="evidence" value="ECO:0007669"/>
    <property type="project" value="TreeGrafter"/>
</dbReference>
<feature type="transmembrane region" description="Helical" evidence="6">
    <location>
        <begin position="75"/>
        <end position="93"/>
    </location>
</feature>
<dbReference type="PANTHER" id="PTHR33529">
    <property type="entry name" value="SLR0882 PROTEIN-RELATED"/>
    <property type="match status" value="1"/>
</dbReference>
<feature type="transmembrane region" description="Helical" evidence="6">
    <location>
        <begin position="114"/>
        <end position="134"/>
    </location>
</feature>
<feature type="non-terminal residue" evidence="7">
    <location>
        <position position="195"/>
    </location>
</feature>
<dbReference type="PANTHER" id="PTHR33529:SF6">
    <property type="entry name" value="YJGP_YJGQ FAMILY PERMEASE"/>
    <property type="match status" value="1"/>
</dbReference>
<gene>
    <name evidence="7" type="ORF">MNBD_PLANCTO03-582</name>
</gene>